<evidence type="ECO:0000313" key="2">
    <source>
        <dbReference type="EMBL" id="MVT27390.1"/>
    </source>
</evidence>
<dbReference type="Pfam" id="PF13761">
    <property type="entry name" value="DUF4166"/>
    <property type="match status" value="1"/>
</dbReference>
<proteinExistence type="predicted"/>
<dbReference type="RefSeq" id="WP_188503684.1">
    <property type="nucleotide sequence ID" value="NZ_BMFX01000013.1"/>
</dbReference>
<reference evidence="2 3" key="1">
    <citation type="submission" date="2019-12" db="EMBL/GenBank/DDBJ databases">
        <title>Nesterenkonia muleiensis sp. nov., a novel actinobacterium isolated from sap of Populus euphratica.</title>
        <authorList>
            <person name="Wang R."/>
        </authorList>
    </citation>
    <scope>NUCLEOTIDE SEQUENCE [LARGE SCALE GENOMIC DNA]</scope>
    <source>
        <strain evidence="2 3">F10</strain>
    </source>
</reference>
<comment type="caution">
    <text evidence="2">The sequence shown here is derived from an EMBL/GenBank/DDBJ whole genome shotgun (WGS) entry which is preliminary data.</text>
</comment>
<evidence type="ECO:0000313" key="3">
    <source>
        <dbReference type="Proteomes" id="UP000460157"/>
    </source>
</evidence>
<keyword evidence="3" id="KW-1185">Reference proteome</keyword>
<name>A0A7K1ULP7_9MICC</name>
<feature type="domain" description="DUF4166" evidence="1">
    <location>
        <begin position="1"/>
        <end position="43"/>
    </location>
</feature>
<accession>A0A7K1ULP7</accession>
<dbReference type="InterPro" id="IPR025311">
    <property type="entry name" value="DUF4166"/>
</dbReference>
<protein>
    <submittedName>
        <fullName evidence="2">DUF4166 domain-containing protein</fullName>
    </submittedName>
</protein>
<dbReference type="EMBL" id="WRPM01000098">
    <property type="protein sequence ID" value="MVT27390.1"/>
    <property type="molecule type" value="Genomic_DNA"/>
</dbReference>
<dbReference type="AlphaFoldDB" id="A0A7K1ULP7"/>
<organism evidence="2 3">
    <name type="scientific">Nesterenkonia alkaliphila</name>
    <dbReference type="NCBI Taxonomy" id="1463631"/>
    <lineage>
        <taxon>Bacteria</taxon>
        <taxon>Bacillati</taxon>
        <taxon>Actinomycetota</taxon>
        <taxon>Actinomycetes</taxon>
        <taxon>Micrococcales</taxon>
        <taxon>Micrococcaceae</taxon>
        <taxon>Nesterenkonia</taxon>
    </lineage>
</organism>
<sequence length="69" mass="8143">MPGFISADATIREHFEERTGRFRISVTIANERTGPLFGYRGWFELEFFEAERLKVRPGLRPKREHHPKA</sequence>
<gene>
    <name evidence="2" type="ORF">GNZ21_13685</name>
</gene>
<evidence type="ECO:0000259" key="1">
    <source>
        <dbReference type="Pfam" id="PF13761"/>
    </source>
</evidence>
<dbReference type="Proteomes" id="UP000460157">
    <property type="component" value="Unassembled WGS sequence"/>
</dbReference>